<dbReference type="PANTHER" id="PTHR32308">
    <property type="entry name" value="LYASE BETA SUBUNIT, PUTATIVE (AFU_ORTHOLOGUE AFUA_4G13030)-RELATED"/>
    <property type="match status" value="1"/>
</dbReference>
<dbReference type="SUPFAM" id="SSF51621">
    <property type="entry name" value="Phosphoenolpyruvate/pyruvate domain"/>
    <property type="match status" value="1"/>
</dbReference>
<dbReference type="RefSeq" id="WP_160778898.1">
    <property type="nucleotide sequence ID" value="NZ_BAAAZF010000001.1"/>
</dbReference>
<dbReference type="Proteomes" id="UP000446786">
    <property type="component" value="Unassembled WGS sequence"/>
</dbReference>
<dbReference type="OrthoDB" id="9800547at2"/>
<evidence type="ECO:0000256" key="4">
    <source>
        <dbReference type="ARBA" id="ARBA00022842"/>
    </source>
</evidence>
<dbReference type="InterPro" id="IPR015813">
    <property type="entry name" value="Pyrv/PenolPyrv_kinase-like_dom"/>
</dbReference>
<proteinExistence type="inferred from homology"/>
<dbReference type="EMBL" id="WTYE01000001">
    <property type="protein sequence ID" value="MXP31460.1"/>
    <property type="molecule type" value="Genomic_DNA"/>
</dbReference>
<evidence type="ECO:0000256" key="1">
    <source>
        <dbReference type="ARBA" id="ARBA00001946"/>
    </source>
</evidence>
<accession>A0A845AMH1</accession>
<evidence type="ECO:0000256" key="2">
    <source>
        <dbReference type="ARBA" id="ARBA00005568"/>
    </source>
</evidence>
<dbReference type="InterPro" id="IPR040442">
    <property type="entry name" value="Pyrv_kinase-like_dom_sf"/>
</dbReference>
<dbReference type="AlphaFoldDB" id="A0A845AMH1"/>
<evidence type="ECO:0000313" key="7">
    <source>
        <dbReference type="Proteomes" id="UP000446786"/>
    </source>
</evidence>
<dbReference type="PIRSF" id="PIRSF015582">
    <property type="entry name" value="Cit_lyase_B"/>
    <property type="match status" value="1"/>
</dbReference>
<keyword evidence="4" id="KW-0460">Magnesium</keyword>
<dbReference type="Pfam" id="PF03328">
    <property type="entry name" value="HpcH_HpaI"/>
    <property type="match status" value="1"/>
</dbReference>
<dbReference type="Gene3D" id="3.20.20.60">
    <property type="entry name" value="Phosphoenolpyruvate-binding domains"/>
    <property type="match status" value="1"/>
</dbReference>
<name>A0A845AMH1_9SPHN</name>
<keyword evidence="6" id="KW-0456">Lyase</keyword>
<dbReference type="PANTHER" id="PTHR32308:SF10">
    <property type="entry name" value="CITRATE LYASE SUBUNIT BETA"/>
    <property type="match status" value="1"/>
</dbReference>
<dbReference type="InterPro" id="IPR005000">
    <property type="entry name" value="Aldolase/citrate-lyase_domain"/>
</dbReference>
<protein>
    <submittedName>
        <fullName evidence="6">CoA ester lyase</fullName>
    </submittedName>
</protein>
<evidence type="ECO:0000259" key="5">
    <source>
        <dbReference type="Pfam" id="PF03328"/>
    </source>
</evidence>
<keyword evidence="7" id="KW-1185">Reference proteome</keyword>
<gene>
    <name evidence="6" type="ORF">GRI94_06455</name>
</gene>
<evidence type="ECO:0000313" key="6">
    <source>
        <dbReference type="EMBL" id="MXP31460.1"/>
    </source>
</evidence>
<dbReference type="InterPro" id="IPR011206">
    <property type="entry name" value="Citrate_lyase_beta/mcl1/mcl2"/>
</dbReference>
<organism evidence="6 7">
    <name type="scientific">Parerythrobacter jejuensis</name>
    <dbReference type="NCBI Taxonomy" id="795812"/>
    <lineage>
        <taxon>Bacteria</taxon>
        <taxon>Pseudomonadati</taxon>
        <taxon>Pseudomonadota</taxon>
        <taxon>Alphaproteobacteria</taxon>
        <taxon>Sphingomonadales</taxon>
        <taxon>Erythrobacteraceae</taxon>
        <taxon>Parerythrobacter</taxon>
    </lineage>
</organism>
<reference evidence="6 7" key="1">
    <citation type="submission" date="2019-12" db="EMBL/GenBank/DDBJ databases">
        <title>Genomic-based taxomic classification of the family Erythrobacteraceae.</title>
        <authorList>
            <person name="Xu L."/>
        </authorList>
    </citation>
    <scope>NUCLEOTIDE SEQUENCE [LARGE SCALE GENOMIC DNA]</scope>
    <source>
        <strain evidence="6 7">JCM 16677</strain>
    </source>
</reference>
<evidence type="ECO:0000256" key="3">
    <source>
        <dbReference type="ARBA" id="ARBA00022723"/>
    </source>
</evidence>
<dbReference type="GO" id="GO:0000287">
    <property type="term" value="F:magnesium ion binding"/>
    <property type="evidence" value="ECO:0007669"/>
    <property type="project" value="TreeGrafter"/>
</dbReference>
<comment type="similarity">
    <text evidence="2">Belongs to the HpcH/HpaI aldolase family.</text>
</comment>
<dbReference type="GO" id="GO:0016829">
    <property type="term" value="F:lyase activity"/>
    <property type="evidence" value="ECO:0007669"/>
    <property type="project" value="UniProtKB-KW"/>
</dbReference>
<dbReference type="GO" id="GO:0006107">
    <property type="term" value="P:oxaloacetate metabolic process"/>
    <property type="evidence" value="ECO:0007669"/>
    <property type="project" value="TreeGrafter"/>
</dbReference>
<feature type="domain" description="HpcH/HpaI aldolase/citrate lyase" evidence="5">
    <location>
        <begin position="3"/>
        <end position="226"/>
    </location>
</feature>
<keyword evidence="3" id="KW-0479">Metal-binding</keyword>
<sequence length="285" mass="30736">MLRSWLLVPADNDAKLAKAAGAGADVVVVDLANVPERSKQEARDRAVLFLNQQSRQLVGKPFERWVRINPVGSMHWKEDLEAVMAVPPNGIVLPRALGPDQVQLVAAEIYELEQGGPAKHNSVRIVPQVGDAPEAALAIPGFSKDPHPRILGLSWDVSALVASSHMAGPENDAVRAVRAQLLLTAKVRGLMAIESGTNIVRNEDTLRNVVKRARVTGFDAMMALHPAQVPVIEELMATSEDELAVARSIVTAFELHPLAQVLTVDGLIVDRVGLDRAKQLLGDEA</sequence>
<comment type="cofactor">
    <cofactor evidence="1">
        <name>Mg(2+)</name>
        <dbReference type="ChEBI" id="CHEBI:18420"/>
    </cofactor>
</comment>
<comment type="caution">
    <text evidence="6">The sequence shown here is derived from an EMBL/GenBank/DDBJ whole genome shotgun (WGS) entry which is preliminary data.</text>
</comment>